<evidence type="ECO:0000313" key="1">
    <source>
        <dbReference type="EMBL" id="KYG31945.1"/>
    </source>
</evidence>
<keyword evidence="2" id="KW-1185">Reference proteome</keyword>
<dbReference type="RefSeq" id="WP_061948301.1">
    <property type="nucleotide sequence ID" value="NZ_LTAO01000012.1"/>
</dbReference>
<proteinExistence type="predicted"/>
<evidence type="ECO:0000313" key="2">
    <source>
        <dbReference type="Proteomes" id="UP000075806"/>
    </source>
</evidence>
<comment type="caution">
    <text evidence="1">The sequence shown here is derived from an EMBL/GenBank/DDBJ whole genome shotgun (WGS) entry which is preliminary data.</text>
</comment>
<protein>
    <recommendedName>
        <fullName evidence="3">SnoaL-like domain-containing protein</fullName>
    </recommendedName>
</protein>
<accession>A0A162E792</accession>
<organism evidence="1 2">
    <name type="scientific">Alkalihalobacillus trypoxylicola</name>
    <dbReference type="NCBI Taxonomy" id="519424"/>
    <lineage>
        <taxon>Bacteria</taxon>
        <taxon>Bacillati</taxon>
        <taxon>Bacillota</taxon>
        <taxon>Bacilli</taxon>
        <taxon>Bacillales</taxon>
        <taxon>Bacillaceae</taxon>
        <taxon>Alkalihalobacillus</taxon>
    </lineage>
</organism>
<dbReference type="AlphaFoldDB" id="A0A162E792"/>
<evidence type="ECO:0008006" key="3">
    <source>
        <dbReference type="Google" id="ProtNLM"/>
    </source>
</evidence>
<dbReference type="Proteomes" id="UP000075806">
    <property type="component" value="Unassembled WGS sequence"/>
</dbReference>
<name>A0A162E792_9BACI</name>
<sequence length="132" mass="14882">MKPDIELHVPSGCDNAPRKQILIDFTLSLFTNNRNYLQEFSASDVLFTAIGRKISYSGVEEMADAFQEYSDHLQRLDIETVLTHGKYASINGRALLKDGQSLHFSDVYTFSNASKTGKIKNITSYQIEQAKN</sequence>
<reference evidence="1" key="1">
    <citation type="submission" date="2016-02" db="EMBL/GenBank/DDBJ databases">
        <title>Genome sequence of Bacillus trypoxylicola KCTC 13244(T).</title>
        <authorList>
            <person name="Jeong H."/>
            <person name="Park S.-H."/>
            <person name="Choi S.-K."/>
        </authorList>
    </citation>
    <scope>NUCLEOTIDE SEQUENCE [LARGE SCALE GENOMIC DNA]</scope>
    <source>
        <strain evidence="1">KCTC 13244</strain>
    </source>
</reference>
<dbReference type="Gene3D" id="3.10.450.50">
    <property type="match status" value="1"/>
</dbReference>
<dbReference type="EMBL" id="LTAO01000012">
    <property type="protein sequence ID" value="KYG31945.1"/>
    <property type="molecule type" value="Genomic_DNA"/>
</dbReference>
<dbReference type="OrthoDB" id="6692273at2"/>
<dbReference type="STRING" id="519424.AZF04_03990"/>
<gene>
    <name evidence="1" type="ORF">AZF04_03990</name>
</gene>